<name>A0AAW4X2I1_9FIRM</name>
<dbReference type="AlphaFoldDB" id="A0AAW4X2I1"/>
<organism evidence="3 4">
    <name type="scientific">Halanaerobium polyolivorans</name>
    <dbReference type="NCBI Taxonomy" id="2886943"/>
    <lineage>
        <taxon>Bacteria</taxon>
        <taxon>Bacillati</taxon>
        <taxon>Bacillota</taxon>
        <taxon>Clostridia</taxon>
        <taxon>Halanaerobiales</taxon>
        <taxon>Halanaerobiaceae</taxon>
        <taxon>Halanaerobium</taxon>
    </lineage>
</organism>
<dbReference type="Pfam" id="PF13683">
    <property type="entry name" value="rve_3"/>
    <property type="match status" value="1"/>
</dbReference>
<proteinExistence type="predicted"/>
<sequence length="101" mass="12318">MRTAVRHPETNRKFEVFHKTIKYENVYRKETYQSFYEARDDIEKFIEHYNSERLHQGIEFVTPDQKYNGKADEIIDERKKKHQSAIDIRKRLNKKRKSTAA</sequence>
<dbReference type="RefSeq" id="WP_369414194.1">
    <property type="nucleotide sequence ID" value="NZ_JAJFAT010000033.1"/>
</dbReference>
<feature type="compositionally biased region" description="Basic residues" evidence="1">
    <location>
        <begin position="91"/>
        <end position="101"/>
    </location>
</feature>
<feature type="region of interest" description="Disordered" evidence="1">
    <location>
        <begin position="76"/>
        <end position="101"/>
    </location>
</feature>
<feature type="domain" description="Integrase catalytic" evidence="2">
    <location>
        <begin position="3"/>
        <end position="63"/>
    </location>
</feature>
<dbReference type="Proteomes" id="UP001199296">
    <property type="component" value="Unassembled WGS sequence"/>
</dbReference>
<evidence type="ECO:0000259" key="2">
    <source>
        <dbReference type="Pfam" id="PF13683"/>
    </source>
</evidence>
<dbReference type="GO" id="GO:0003676">
    <property type="term" value="F:nucleic acid binding"/>
    <property type="evidence" value="ECO:0007669"/>
    <property type="project" value="InterPro"/>
</dbReference>
<evidence type="ECO:0000313" key="4">
    <source>
        <dbReference type="Proteomes" id="UP001199296"/>
    </source>
</evidence>
<evidence type="ECO:0000256" key="1">
    <source>
        <dbReference type="SAM" id="MobiDB-lite"/>
    </source>
</evidence>
<keyword evidence="4" id="KW-1185">Reference proteome</keyword>
<dbReference type="EMBL" id="JAJFAT010000033">
    <property type="protein sequence ID" value="MCC3146051.1"/>
    <property type="molecule type" value="Genomic_DNA"/>
</dbReference>
<dbReference type="InterPro" id="IPR036397">
    <property type="entry name" value="RNaseH_sf"/>
</dbReference>
<dbReference type="InterPro" id="IPR012337">
    <property type="entry name" value="RNaseH-like_sf"/>
</dbReference>
<dbReference type="InterPro" id="IPR001584">
    <property type="entry name" value="Integrase_cat-core"/>
</dbReference>
<evidence type="ECO:0000313" key="3">
    <source>
        <dbReference type="EMBL" id="MCC3146051.1"/>
    </source>
</evidence>
<gene>
    <name evidence="3" type="ORF">LJ207_12080</name>
</gene>
<comment type="caution">
    <text evidence="3">The sequence shown here is derived from an EMBL/GenBank/DDBJ whole genome shotgun (WGS) entry which is preliminary data.</text>
</comment>
<reference evidence="3 4" key="1">
    <citation type="submission" date="2021-10" db="EMBL/GenBank/DDBJ databases">
        <authorList>
            <person name="Grouzdev D.S."/>
            <person name="Pantiukh K.S."/>
            <person name="Krutkina M.S."/>
        </authorList>
    </citation>
    <scope>NUCLEOTIDE SEQUENCE [LARGE SCALE GENOMIC DNA]</scope>
    <source>
        <strain evidence="3 4">Z-7514</strain>
    </source>
</reference>
<protein>
    <submittedName>
        <fullName evidence="3">Integrase core domain-containing protein</fullName>
    </submittedName>
</protein>
<dbReference type="Gene3D" id="3.30.420.10">
    <property type="entry name" value="Ribonuclease H-like superfamily/Ribonuclease H"/>
    <property type="match status" value="1"/>
</dbReference>
<dbReference type="GO" id="GO:0015074">
    <property type="term" value="P:DNA integration"/>
    <property type="evidence" value="ECO:0007669"/>
    <property type="project" value="InterPro"/>
</dbReference>
<dbReference type="SUPFAM" id="SSF53098">
    <property type="entry name" value="Ribonuclease H-like"/>
    <property type="match status" value="1"/>
</dbReference>
<accession>A0AAW4X2I1</accession>